<feature type="transmembrane region" description="Helical" evidence="6">
    <location>
        <begin position="315"/>
        <end position="337"/>
    </location>
</feature>
<evidence type="ECO:0000313" key="8">
    <source>
        <dbReference type="Proteomes" id="UP000054549"/>
    </source>
</evidence>
<dbReference type="GO" id="GO:0016020">
    <property type="term" value="C:membrane"/>
    <property type="evidence" value="ECO:0007669"/>
    <property type="project" value="UniProtKB-SubCell"/>
</dbReference>
<dbReference type="EMBL" id="KN818250">
    <property type="protein sequence ID" value="KIL64308.1"/>
    <property type="molecule type" value="Genomic_DNA"/>
</dbReference>
<dbReference type="GO" id="GO:0022857">
    <property type="term" value="F:transmembrane transporter activity"/>
    <property type="evidence" value="ECO:0007669"/>
    <property type="project" value="InterPro"/>
</dbReference>
<keyword evidence="8" id="KW-1185">Reference proteome</keyword>
<feature type="transmembrane region" description="Helical" evidence="6">
    <location>
        <begin position="153"/>
        <end position="173"/>
    </location>
</feature>
<evidence type="ECO:0000313" key="7">
    <source>
        <dbReference type="EMBL" id="KIL64308.1"/>
    </source>
</evidence>
<dbReference type="Gene3D" id="1.20.1740.10">
    <property type="entry name" value="Amino acid/polyamine transporter I"/>
    <property type="match status" value="1"/>
</dbReference>
<dbReference type="HOGENOM" id="CLU_004495_5_0_1"/>
<dbReference type="OrthoDB" id="3900342at2759"/>
<dbReference type="PROSITE" id="PS00218">
    <property type="entry name" value="AMINO_ACID_PERMEASE_1"/>
    <property type="match status" value="1"/>
</dbReference>
<feature type="transmembrane region" description="Helical" evidence="6">
    <location>
        <begin position="367"/>
        <end position="387"/>
    </location>
</feature>
<protein>
    <submittedName>
        <fullName evidence="7">Uncharacterized protein</fullName>
    </submittedName>
</protein>
<proteinExistence type="predicted"/>
<feature type="transmembrane region" description="Helical" evidence="6">
    <location>
        <begin position="64"/>
        <end position="82"/>
    </location>
</feature>
<reference evidence="7 8" key="1">
    <citation type="submission" date="2014-04" db="EMBL/GenBank/DDBJ databases">
        <title>Evolutionary Origins and Diversification of the Mycorrhizal Mutualists.</title>
        <authorList>
            <consortium name="DOE Joint Genome Institute"/>
            <consortium name="Mycorrhizal Genomics Consortium"/>
            <person name="Kohler A."/>
            <person name="Kuo A."/>
            <person name="Nagy L.G."/>
            <person name="Floudas D."/>
            <person name="Copeland A."/>
            <person name="Barry K.W."/>
            <person name="Cichocki N."/>
            <person name="Veneault-Fourrey C."/>
            <person name="LaButti K."/>
            <person name="Lindquist E.A."/>
            <person name="Lipzen A."/>
            <person name="Lundell T."/>
            <person name="Morin E."/>
            <person name="Murat C."/>
            <person name="Riley R."/>
            <person name="Ohm R."/>
            <person name="Sun H."/>
            <person name="Tunlid A."/>
            <person name="Henrissat B."/>
            <person name="Grigoriev I.V."/>
            <person name="Hibbett D.S."/>
            <person name="Martin F."/>
        </authorList>
    </citation>
    <scope>NUCLEOTIDE SEQUENCE [LARGE SCALE GENOMIC DNA]</scope>
    <source>
        <strain evidence="7 8">Koide BX008</strain>
    </source>
</reference>
<feature type="transmembrane region" description="Helical" evidence="6">
    <location>
        <begin position="263"/>
        <end position="285"/>
    </location>
</feature>
<feature type="transmembrane region" description="Helical" evidence="6">
    <location>
        <begin position="393"/>
        <end position="415"/>
    </location>
</feature>
<evidence type="ECO:0000256" key="4">
    <source>
        <dbReference type="ARBA" id="ARBA00022989"/>
    </source>
</evidence>
<dbReference type="PIRSF" id="PIRSF006060">
    <property type="entry name" value="AA_transporter"/>
    <property type="match status" value="1"/>
</dbReference>
<evidence type="ECO:0000256" key="3">
    <source>
        <dbReference type="ARBA" id="ARBA00022692"/>
    </source>
</evidence>
<dbReference type="GO" id="GO:0006865">
    <property type="term" value="P:amino acid transport"/>
    <property type="evidence" value="ECO:0007669"/>
    <property type="project" value="InterPro"/>
</dbReference>
<dbReference type="PANTHER" id="PTHR45649:SF28">
    <property type="entry name" value="TRANSPORTER, PUTATIVE (EUROFUNG)-RELATED"/>
    <property type="match status" value="1"/>
</dbReference>
<dbReference type="Pfam" id="PF13520">
    <property type="entry name" value="AA_permease_2"/>
    <property type="match status" value="1"/>
</dbReference>
<dbReference type="AlphaFoldDB" id="A0A0C2X6E1"/>
<comment type="subcellular location">
    <subcellularLocation>
        <location evidence="1">Membrane</location>
        <topology evidence="1">Multi-pass membrane protein</topology>
    </subcellularLocation>
</comment>
<keyword evidence="3 6" id="KW-0812">Transmembrane</keyword>
<evidence type="ECO:0000256" key="2">
    <source>
        <dbReference type="ARBA" id="ARBA00022448"/>
    </source>
</evidence>
<feature type="transmembrane region" description="Helical" evidence="6">
    <location>
        <begin position="463"/>
        <end position="482"/>
    </location>
</feature>
<feature type="transmembrane region" description="Helical" evidence="6">
    <location>
        <begin position="30"/>
        <end position="52"/>
    </location>
</feature>
<gene>
    <name evidence="7" type="ORF">M378DRAFT_24590</name>
</gene>
<dbReference type="InterPro" id="IPR004840">
    <property type="entry name" value="Amino_acid_permease_CS"/>
</dbReference>
<keyword evidence="4 6" id="KW-1133">Transmembrane helix</keyword>
<name>A0A0C2X6E1_AMAMK</name>
<organism evidence="7 8">
    <name type="scientific">Amanita muscaria (strain Koide BX008)</name>
    <dbReference type="NCBI Taxonomy" id="946122"/>
    <lineage>
        <taxon>Eukaryota</taxon>
        <taxon>Fungi</taxon>
        <taxon>Dikarya</taxon>
        <taxon>Basidiomycota</taxon>
        <taxon>Agaricomycotina</taxon>
        <taxon>Agaricomycetes</taxon>
        <taxon>Agaricomycetidae</taxon>
        <taxon>Agaricales</taxon>
        <taxon>Pluteineae</taxon>
        <taxon>Amanitaceae</taxon>
        <taxon>Amanita</taxon>
    </lineage>
</organism>
<feature type="transmembrane region" description="Helical" evidence="6">
    <location>
        <begin position="109"/>
        <end position="133"/>
    </location>
</feature>
<evidence type="ECO:0000256" key="5">
    <source>
        <dbReference type="ARBA" id="ARBA00023136"/>
    </source>
</evidence>
<keyword evidence="2" id="KW-0813">Transport</keyword>
<feature type="transmembrane region" description="Helical" evidence="6">
    <location>
        <begin position="435"/>
        <end position="457"/>
    </location>
</feature>
<keyword evidence="5 6" id="KW-0472">Membrane</keyword>
<dbReference type="InterPro" id="IPR002293">
    <property type="entry name" value="AA/rel_permease1"/>
</dbReference>
<dbReference type="STRING" id="946122.A0A0C2X6E1"/>
<dbReference type="InParanoid" id="A0A0C2X6E1"/>
<dbReference type="PANTHER" id="PTHR45649">
    <property type="entry name" value="AMINO-ACID PERMEASE BAT1"/>
    <property type="match status" value="1"/>
</dbReference>
<feature type="transmembrane region" description="Helical" evidence="6">
    <location>
        <begin position="225"/>
        <end position="251"/>
    </location>
</feature>
<evidence type="ECO:0000256" key="6">
    <source>
        <dbReference type="SAM" id="Phobius"/>
    </source>
</evidence>
<evidence type="ECO:0000256" key="1">
    <source>
        <dbReference type="ARBA" id="ARBA00004141"/>
    </source>
</evidence>
<feature type="transmembrane region" description="Helical" evidence="6">
    <location>
        <begin position="185"/>
        <end position="205"/>
    </location>
</feature>
<sequence>MGEINAHVIAQETELQELGYKQELPRTRGLFHILFMTISIMAVPYAIASPIATCLIGGGPVTMVWGWIFVSTAVLPLAFSLAEISSKYPTSGGAYYWCFRLASPKSRVWLSWIDGWLTVVGSWTVSLSVTFGATQLLISGVQIFRPDWVPSSGQTYLILLAITTFVTAPGVFFNNIMPLIDVLSAWCIFLGTIVIAISLSTKAAAGRRSAAFAFGHYDPSLSGWIPGWTFFIGLLPVTYTYCAIGMIASMAEEVRKPSTQVPTAIIWSVPIGALCGLVFSLPIVFTLPDVAALLASGQPIGIMFELVMGSKAGGFGMLFIVFLISIFCGISICCAASRATWSFARDRGIPFPSTFSKVNKRLGDVPLNAYLLSTGIQLSLGLLQLGSTAAFNAIVSVAVMCLGASYTLPVAILLVNGRVGVEGSAFYMGKVRGRVINAFAVAWVLFEIVLFSMPAVLPVTRVSMNYASVVFVGFALISAIWYGMDGRHHYAGPPLPEASRKEEQS</sequence>
<dbReference type="Proteomes" id="UP000054549">
    <property type="component" value="Unassembled WGS sequence"/>
</dbReference>
<accession>A0A0C2X6E1</accession>